<sequence length="308" mass="35056">MHNGFEGLAKGQVQEVGWHDVAGWLGHGGSMLVTKRTLPKGYLESIVENICTYSIHALLAVGGFEAYKGVLQLVEAHRHYEELHRHVLGFDTALNATMEKCDHIKQSASGTKRRVFIMETMGGYCGYLATVTSIAVGADAAYIFEDPFNIHDLKANVEHMMEKMKMDMQRGLVLRNEKCHDHYTTEFLYNLYSSESKAVFDCRTNVLGHLQQHHIPTPSDRNYGTKLGVKAMLWVLEKLHEVYRKRRVFANAPHSACVISLKKAVAFSPITELKKDTDLEHCMQREQWWLSLRPMLKMLAHYCISMTA</sequence>
<accession>A0ABQ9ULY0</accession>
<evidence type="ECO:0000259" key="10">
    <source>
        <dbReference type="Pfam" id="PF00365"/>
    </source>
</evidence>
<dbReference type="Pfam" id="PF00365">
    <property type="entry name" value="PFK"/>
    <property type="match status" value="1"/>
</dbReference>
<dbReference type="Gene3D" id="3.40.50.450">
    <property type="match status" value="1"/>
</dbReference>
<proteinExistence type="predicted"/>
<evidence type="ECO:0000256" key="3">
    <source>
        <dbReference type="ARBA" id="ARBA00022490"/>
    </source>
</evidence>
<keyword evidence="3" id="KW-0963">Cytoplasm</keyword>
<comment type="cofactor">
    <cofactor evidence="1">
        <name>Mg(2+)</name>
        <dbReference type="ChEBI" id="CHEBI:18420"/>
    </cofactor>
</comment>
<evidence type="ECO:0000313" key="11">
    <source>
        <dbReference type="EMBL" id="KAK2098087.1"/>
    </source>
</evidence>
<comment type="catalytic activity">
    <reaction evidence="9">
        <text>beta-D-fructose 6-phosphate + ATP = beta-D-fructose 1,6-bisphosphate + ADP + H(+)</text>
        <dbReference type="Rhea" id="RHEA:16109"/>
        <dbReference type="ChEBI" id="CHEBI:15378"/>
        <dbReference type="ChEBI" id="CHEBI:30616"/>
        <dbReference type="ChEBI" id="CHEBI:32966"/>
        <dbReference type="ChEBI" id="CHEBI:57634"/>
        <dbReference type="ChEBI" id="CHEBI:456216"/>
        <dbReference type="EC" id="2.7.1.11"/>
    </reaction>
</comment>
<reference evidence="11 12" key="1">
    <citation type="submission" date="2023-05" db="EMBL/GenBank/DDBJ databases">
        <title>B98-5 Cell Line De Novo Hybrid Assembly: An Optical Mapping Approach.</title>
        <authorList>
            <person name="Kananen K."/>
            <person name="Auerbach J.A."/>
            <person name="Kautto E."/>
            <person name="Blachly J.S."/>
        </authorList>
    </citation>
    <scope>NUCLEOTIDE SEQUENCE [LARGE SCALE GENOMIC DNA]</scope>
    <source>
        <strain evidence="11">B95-8</strain>
        <tissue evidence="11">Cell line</tissue>
    </source>
</reference>
<keyword evidence="7" id="KW-0460">Magnesium</keyword>
<name>A0ABQ9ULY0_SAGOE</name>
<evidence type="ECO:0000313" key="12">
    <source>
        <dbReference type="Proteomes" id="UP001266305"/>
    </source>
</evidence>
<protein>
    <recommendedName>
        <fullName evidence="10">Phosphofructokinase domain-containing protein</fullName>
    </recommendedName>
</protein>
<evidence type="ECO:0000256" key="1">
    <source>
        <dbReference type="ARBA" id="ARBA00001946"/>
    </source>
</evidence>
<organism evidence="11 12">
    <name type="scientific">Saguinus oedipus</name>
    <name type="common">Cotton-top tamarin</name>
    <name type="synonym">Oedipomidas oedipus</name>
    <dbReference type="NCBI Taxonomy" id="9490"/>
    <lineage>
        <taxon>Eukaryota</taxon>
        <taxon>Metazoa</taxon>
        <taxon>Chordata</taxon>
        <taxon>Craniata</taxon>
        <taxon>Vertebrata</taxon>
        <taxon>Euteleostomi</taxon>
        <taxon>Mammalia</taxon>
        <taxon>Eutheria</taxon>
        <taxon>Euarchontoglires</taxon>
        <taxon>Primates</taxon>
        <taxon>Haplorrhini</taxon>
        <taxon>Platyrrhini</taxon>
        <taxon>Cebidae</taxon>
        <taxon>Callitrichinae</taxon>
        <taxon>Saguinus</taxon>
    </lineage>
</organism>
<feature type="domain" description="Phosphofructokinase" evidence="10">
    <location>
        <begin position="1"/>
        <end position="234"/>
    </location>
</feature>
<keyword evidence="12" id="KW-1185">Reference proteome</keyword>
<gene>
    <name evidence="11" type="ORF">P7K49_023538</name>
</gene>
<evidence type="ECO:0000256" key="5">
    <source>
        <dbReference type="ARBA" id="ARBA00022723"/>
    </source>
</evidence>
<keyword evidence="5" id="KW-0479">Metal-binding</keyword>
<dbReference type="PRINTS" id="PR00476">
    <property type="entry name" value="PHFRCTKINASE"/>
</dbReference>
<evidence type="ECO:0000256" key="8">
    <source>
        <dbReference type="ARBA" id="ARBA00023152"/>
    </source>
</evidence>
<comment type="caution">
    <text evidence="11">The sequence shown here is derived from an EMBL/GenBank/DDBJ whole genome shotgun (WGS) entry which is preliminary data.</text>
</comment>
<keyword evidence="8" id="KW-0324">Glycolysis</keyword>
<comment type="pathway">
    <text evidence="2">Carbohydrate degradation; glycolysis; D-glyceraldehyde 3-phosphate and glycerone phosphate from D-glucose: step 3/4.</text>
</comment>
<evidence type="ECO:0000256" key="9">
    <source>
        <dbReference type="ARBA" id="ARBA00048070"/>
    </source>
</evidence>
<dbReference type="EMBL" id="JASSZA010000011">
    <property type="protein sequence ID" value="KAK2098087.1"/>
    <property type="molecule type" value="Genomic_DNA"/>
</dbReference>
<dbReference type="PANTHER" id="PTHR13697">
    <property type="entry name" value="PHOSPHOFRUCTOKINASE"/>
    <property type="match status" value="1"/>
</dbReference>
<dbReference type="Gene3D" id="3.40.50.460">
    <property type="entry name" value="Phosphofructokinase domain"/>
    <property type="match status" value="1"/>
</dbReference>
<evidence type="ECO:0000256" key="6">
    <source>
        <dbReference type="ARBA" id="ARBA00022777"/>
    </source>
</evidence>
<keyword evidence="4" id="KW-0808">Transferase</keyword>
<evidence type="ECO:0000256" key="4">
    <source>
        <dbReference type="ARBA" id="ARBA00022679"/>
    </source>
</evidence>
<dbReference type="Proteomes" id="UP001266305">
    <property type="component" value="Unassembled WGS sequence"/>
</dbReference>
<keyword evidence="6" id="KW-0418">Kinase</keyword>
<evidence type="ECO:0000256" key="7">
    <source>
        <dbReference type="ARBA" id="ARBA00022842"/>
    </source>
</evidence>
<dbReference type="InterPro" id="IPR000023">
    <property type="entry name" value="Phosphofructokinase_dom"/>
</dbReference>
<dbReference type="InterPro" id="IPR022953">
    <property type="entry name" value="ATP_PFK"/>
</dbReference>
<dbReference type="SUPFAM" id="SSF53784">
    <property type="entry name" value="Phosphofructokinase"/>
    <property type="match status" value="1"/>
</dbReference>
<evidence type="ECO:0000256" key="2">
    <source>
        <dbReference type="ARBA" id="ARBA00004679"/>
    </source>
</evidence>
<dbReference type="InterPro" id="IPR035966">
    <property type="entry name" value="PKF_sf"/>
</dbReference>
<dbReference type="PANTHER" id="PTHR13697:SF14">
    <property type="entry name" value="ATP-DEPENDENT 6-PHOSPHOFRUCTOKINASE, LIVER TYPE"/>
    <property type="match status" value="1"/>
</dbReference>